<evidence type="ECO:0000256" key="2">
    <source>
        <dbReference type="ARBA" id="ARBA00005810"/>
    </source>
</evidence>
<comment type="similarity">
    <text evidence="2">Belongs to the HPPK family.</text>
</comment>
<comment type="function">
    <text evidence="10">Catalyzes the transfer of pyrophosphate from adenosine triphosphate (ATP) to 6-hydroxymethyl-7,8-dihydropterin, an enzymatic step in folate biosynthesis pathway.</text>
</comment>
<dbReference type="Gene3D" id="3.30.70.560">
    <property type="entry name" value="7,8-Dihydro-6-hydroxymethylpterin-pyrophosphokinase HPPK"/>
    <property type="match status" value="1"/>
</dbReference>
<evidence type="ECO:0000256" key="7">
    <source>
        <dbReference type="ARBA" id="ARBA00022777"/>
    </source>
</evidence>
<dbReference type="EC" id="2.7.6.3" evidence="3"/>
<dbReference type="SUPFAM" id="SSF55083">
    <property type="entry name" value="6-hydroxymethyl-7,8-dihydropterin pyrophosphokinase, HPPK"/>
    <property type="match status" value="1"/>
</dbReference>
<dbReference type="PROSITE" id="PS00794">
    <property type="entry name" value="HPPK"/>
    <property type="match status" value="1"/>
</dbReference>
<evidence type="ECO:0000256" key="3">
    <source>
        <dbReference type="ARBA" id="ARBA00013253"/>
    </source>
</evidence>
<gene>
    <name evidence="14" type="primary">folK</name>
    <name evidence="14" type="ORF">J3998_11565</name>
</gene>
<protein>
    <recommendedName>
        <fullName evidence="4">2-amino-4-hydroxy-6-hydroxymethyldihydropteridine pyrophosphokinase</fullName>
        <ecNumber evidence="3">2.7.6.3</ecNumber>
    </recommendedName>
    <alternativeName>
        <fullName evidence="11">6-hydroxymethyl-7,8-dihydropterin pyrophosphokinase</fullName>
    </alternativeName>
    <alternativeName>
        <fullName evidence="12">7,8-dihydro-6-hydroxymethylpterin-pyrophosphokinase</fullName>
    </alternativeName>
</protein>
<dbReference type="NCBIfam" id="TIGR01498">
    <property type="entry name" value="folK"/>
    <property type="match status" value="1"/>
</dbReference>
<evidence type="ECO:0000256" key="12">
    <source>
        <dbReference type="ARBA" id="ARBA00033413"/>
    </source>
</evidence>
<keyword evidence="7" id="KW-0418">Kinase</keyword>
<dbReference type="GO" id="GO:0003848">
    <property type="term" value="F:2-amino-4-hydroxy-6-hydroxymethyldihydropteridine diphosphokinase activity"/>
    <property type="evidence" value="ECO:0007669"/>
    <property type="project" value="UniProtKB-EC"/>
</dbReference>
<evidence type="ECO:0000256" key="9">
    <source>
        <dbReference type="ARBA" id="ARBA00022909"/>
    </source>
</evidence>
<keyword evidence="9" id="KW-0289">Folate biosynthesis</keyword>
<dbReference type="InterPro" id="IPR035907">
    <property type="entry name" value="Hppk_sf"/>
</dbReference>
<keyword evidence="8" id="KW-0067">ATP-binding</keyword>
<proteinExistence type="inferred from homology"/>
<evidence type="ECO:0000313" key="14">
    <source>
        <dbReference type="EMBL" id="MBO1928213.1"/>
    </source>
</evidence>
<feature type="domain" description="7,8-dihydro-6-hydroxymethylpterin-pyrophosphokinase" evidence="13">
    <location>
        <begin position="89"/>
        <end position="100"/>
    </location>
</feature>
<dbReference type="Pfam" id="PF01288">
    <property type="entry name" value="HPPK"/>
    <property type="match status" value="1"/>
</dbReference>
<dbReference type="EMBL" id="JAGETV010000030">
    <property type="protein sequence ID" value="MBO1928213.1"/>
    <property type="molecule type" value="Genomic_DNA"/>
</dbReference>
<evidence type="ECO:0000259" key="13">
    <source>
        <dbReference type="PROSITE" id="PS00794"/>
    </source>
</evidence>
<dbReference type="InterPro" id="IPR000550">
    <property type="entry name" value="Hppk"/>
</dbReference>
<keyword evidence="15" id="KW-1185">Reference proteome</keyword>
<sequence>MSHVAYLGLGANLDNPAQQIADAVELLKKASGVEVLQCSKLYGSKPLGPQDQPDYVNAVCKIAVTLSPQALLEECQQIEHEMGRIKKRHWGERTIDVDILLYDELVMQTADLTIPHAQMHLRDFVLVPLAEIAPALQIPNIGTVEKMFGQLEQSFLKPIQPE</sequence>
<evidence type="ECO:0000313" key="15">
    <source>
        <dbReference type="Proteomes" id="UP000664835"/>
    </source>
</evidence>
<comment type="pathway">
    <text evidence="1">Cofactor biosynthesis; tetrahydrofolate biosynthesis; 2-amino-4-hydroxy-6-hydroxymethyl-7,8-dihydropteridine diphosphate from 7,8-dihydroneopterin triphosphate: step 4/4.</text>
</comment>
<evidence type="ECO:0000256" key="11">
    <source>
        <dbReference type="ARBA" id="ARBA00029766"/>
    </source>
</evidence>
<comment type="caution">
    <text evidence="14">The sequence shown here is derived from an EMBL/GenBank/DDBJ whole genome shotgun (WGS) entry which is preliminary data.</text>
</comment>
<organism evidence="14 15">
    <name type="scientific">Thiomicrorhabdus marina</name>
    <dbReference type="NCBI Taxonomy" id="2818442"/>
    <lineage>
        <taxon>Bacteria</taxon>
        <taxon>Pseudomonadati</taxon>
        <taxon>Pseudomonadota</taxon>
        <taxon>Gammaproteobacteria</taxon>
        <taxon>Thiotrichales</taxon>
        <taxon>Piscirickettsiaceae</taxon>
        <taxon>Thiomicrorhabdus</taxon>
    </lineage>
</organism>
<dbReference type="RefSeq" id="WP_208150827.1">
    <property type="nucleotide sequence ID" value="NZ_JAGETV010000030.1"/>
</dbReference>
<reference evidence="14 15" key="1">
    <citation type="submission" date="2021-03" db="EMBL/GenBank/DDBJ databases">
        <title>Thiomicrorhabdus sp.nov.,novel sulfur-oxidizing bacteria isolated from coastal sediment.</title>
        <authorList>
            <person name="Liu X."/>
        </authorList>
    </citation>
    <scope>NUCLEOTIDE SEQUENCE [LARGE SCALE GENOMIC DNA]</scope>
    <source>
        <strain evidence="14 15">6S2-11</strain>
    </source>
</reference>
<evidence type="ECO:0000256" key="8">
    <source>
        <dbReference type="ARBA" id="ARBA00022840"/>
    </source>
</evidence>
<accession>A0ABS3Q783</accession>
<keyword evidence="5 14" id="KW-0808">Transferase</keyword>
<dbReference type="PANTHER" id="PTHR43071">
    <property type="entry name" value="2-AMINO-4-HYDROXY-6-HYDROXYMETHYLDIHYDROPTERIDINE PYROPHOSPHOKINASE"/>
    <property type="match status" value="1"/>
</dbReference>
<evidence type="ECO:0000256" key="5">
    <source>
        <dbReference type="ARBA" id="ARBA00022679"/>
    </source>
</evidence>
<evidence type="ECO:0000256" key="4">
    <source>
        <dbReference type="ARBA" id="ARBA00016218"/>
    </source>
</evidence>
<dbReference type="Proteomes" id="UP000664835">
    <property type="component" value="Unassembled WGS sequence"/>
</dbReference>
<dbReference type="PANTHER" id="PTHR43071:SF1">
    <property type="entry name" value="2-AMINO-4-HYDROXY-6-HYDROXYMETHYLDIHYDROPTERIDINE PYROPHOSPHOKINASE"/>
    <property type="match status" value="1"/>
</dbReference>
<evidence type="ECO:0000256" key="1">
    <source>
        <dbReference type="ARBA" id="ARBA00005051"/>
    </source>
</evidence>
<evidence type="ECO:0000256" key="6">
    <source>
        <dbReference type="ARBA" id="ARBA00022741"/>
    </source>
</evidence>
<dbReference type="CDD" id="cd00483">
    <property type="entry name" value="HPPK"/>
    <property type="match status" value="1"/>
</dbReference>
<evidence type="ECO:0000256" key="10">
    <source>
        <dbReference type="ARBA" id="ARBA00029409"/>
    </source>
</evidence>
<keyword evidence="6" id="KW-0547">Nucleotide-binding</keyword>
<name>A0ABS3Q783_9GAMM</name>